<dbReference type="STRING" id="224129.A0A1W4X8T2"/>
<dbReference type="KEGG" id="apln:108739720"/>
<dbReference type="GO" id="GO:0005929">
    <property type="term" value="C:cilium"/>
    <property type="evidence" value="ECO:0007669"/>
    <property type="project" value="TreeGrafter"/>
</dbReference>
<dbReference type="GO" id="GO:0060271">
    <property type="term" value="P:cilium assembly"/>
    <property type="evidence" value="ECO:0007669"/>
    <property type="project" value="TreeGrafter"/>
</dbReference>
<dbReference type="Proteomes" id="UP000192223">
    <property type="component" value="Unplaced"/>
</dbReference>
<evidence type="ECO:0000259" key="1">
    <source>
        <dbReference type="PROSITE" id="PS50021"/>
    </source>
</evidence>
<dbReference type="PANTHER" id="PTHR45912">
    <property type="entry name" value="CILIA- AND FLAGELLA-ASSOCIATED PROTEIN 47"/>
    <property type="match status" value="1"/>
</dbReference>
<dbReference type="GeneID" id="108739720"/>
<evidence type="ECO:0000313" key="3">
    <source>
        <dbReference type="RefSeq" id="XP_018329252.1"/>
    </source>
</evidence>
<dbReference type="InParanoid" id="A0A1W4X8T2"/>
<dbReference type="InterPro" id="IPR056343">
    <property type="entry name" value="CFAP47_dom"/>
</dbReference>
<accession>A0A1W4X8T2</accession>
<gene>
    <name evidence="3" type="primary">LOC108739720</name>
</gene>
<dbReference type="Pfam" id="PF14874">
    <property type="entry name" value="PapD-like"/>
    <property type="match status" value="1"/>
</dbReference>
<protein>
    <submittedName>
        <fullName evidence="3">Cilia- and flagella-associated protein 47-like</fullName>
    </submittedName>
</protein>
<dbReference type="PANTHER" id="PTHR45912:SF3">
    <property type="entry name" value="CILIA- AND FLAGELLA-ASSOCIATED PROTEIN 47"/>
    <property type="match status" value="1"/>
</dbReference>
<dbReference type="Pfam" id="PF24529">
    <property type="entry name" value="CFAP47"/>
    <property type="match status" value="1"/>
</dbReference>
<feature type="domain" description="Calponin-homology (CH)" evidence="1">
    <location>
        <begin position="1703"/>
        <end position="1826"/>
    </location>
</feature>
<dbReference type="OrthoDB" id="6147874at2759"/>
<evidence type="ECO:0000313" key="2">
    <source>
        <dbReference type="Proteomes" id="UP000192223"/>
    </source>
</evidence>
<name>A0A1W4X8T2_AGRPL</name>
<reference evidence="3" key="1">
    <citation type="submission" date="2025-08" db="UniProtKB">
        <authorList>
            <consortium name="RefSeq"/>
        </authorList>
    </citation>
    <scope>IDENTIFICATION</scope>
    <source>
        <tissue evidence="3">Entire body</tissue>
    </source>
</reference>
<dbReference type="PROSITE" id="PS50021">
    <property type="entry name" value="CH"/>
    <property type="match status" value="1"/>
</dbReference>
<dbReference type="Gene3D" id="2.60.40.10">
    <property type="entry name" value="Immunoglobulins"/>
    <property type="match status" value="4"/>
</dbReference>
<proteinExistence type="predicted"/>
<dbReference type="RefSeq" id="XP_018329252.1">
    <property type="nucleotide sequence ID" value="XM_018473750.1"/>
</dbReference>
<dbReference type="InterPro" id="IPR001715">
    <property type="entry name" value="CH_dom"/>
</dbReference>
<keyword evidence="2" id="KW-1185">Reference proteome</keyword>
<organism evidence="2 3">
    <name type="scientific">Agrilus planipennis</name>
    <name type="common">Emerald ash borer</name>
    <name type="synonym">Agrilus marcopoli</name>
    <dbReference type="NCBI Taxonomy" id="224129"/>
    <lineage>
        <taxon>Eukaryota</taxon>
        <taxon>Metazoa</taxon>
        <taxon>Ecdysozoa</taxon>
        <taxon>Arthropoda</taxon>
        <taxon>Hexapoda</taxon>
        <taxon>Insecta</taxon>
        <taxon>Pterygota</taxon>
        <taxon>Neoptera</taxon>
        <taxon>Endopterygota</taxon>
        <taxon>Coleoptera</taxon>
        <taxon>Polyphaga</taxon>
        <taxon>Elateriformia</taxon>
        <taxon>Buprestoidea</taxon>
        <taxon>Buprestidae</taxon>
        <taxon>Agrilinae</taxon>
        <taxon>Agrilus</taxon>
    </lineage>
</organism>
<dbReference type="InterPro" id="IPR013783">
    <property type="entry name" value="Ig-like_fold"/>
</dbReference>
<sequence length="2154" mass="246722">MERYSQQFFTSMNAGELMLFVEKKRISLQNRDSVEYDDVKITPAFIEFVDPREGQSYEAVITIINRGTRTAFIRIEHPMSFVFTIKPIVRGQKLSPGLTIKRIVTYNYTKASISPYAEIPIYINDHLFLYPLFNIMSEIQIEAIPNEINFGNINAQRLSHTETFLVRNLSGKAVRFVVDIYRSQCILTVEPTRGVLAPKETARFSVQMMSEEPGEHTTQFWIKCRKPIIVKVNACVLQPHFKILHPPPISDNTLLLDFGKTYFGVSISRSLVIRNHSVCKTMYCTFIEYEKSETMVSQEDYYEAGIFKCSTAHGRFHPLEDKAITISFNPSNPQCRKGLLRTKCYFSLFKCTRVNFQDIVGSSMKDIDAATKDSYEHRTSISHAQSQSSLLSSVADDDSVRSVEKTRSIYDQIENSILIFLYAEAFTAAVDLVPSEIHIDSISLMEATTRVINIRNTNRYIPIYFEYRKTAFVELNPSKGKIEALGHCDVLVKIIAAEPGKIKRKITFDLLYPHLHVTDGKGMETVGQAEAYILFEPSFVVKKPIPKINHGITPVITHETGFLPEEVAFNTTISLPPIAMGRRIKDEDKNSNIIAFPNDRPNSLRPRRNLTKRCTTIFAKLPRNMTNWDVYDLSDKLKEDRANAKTYINMYVKKRRDSFVEKQQLAIKMEKEKRGPDYELTDKNRLLMKNMPKEQNPNVTLIEPHYNSPYSSMLPLSPKHLHNIKVHPSKIFLKHIFVSSSVFETVTVQNLNNFSLWIYLRTSKNCLTVVNKSRKCVRANSTEDFELEFTAPSKAKQVFVTMEVIANDCHFSEIDFAAQVVDMMVLLDQTELMFENSECYKIVTLKNLVYAKCSFYWKLNGNHFRIVPMTGTIPPLGILKCAVYRKQCDDRYHDTEAQLNFTSSSLYRTISLNVTYTPFNVVLLRSSLTVSDLPLNIPEKRTVVLRNLDSRCLSFTVVGQEGIPGLTVSPNSGILKCKQDQNISIFFHFKTICELNCKLHVIVGHQTELHLNINVSVVYPNYQIAPSVINFKKIACFSTARASFTIENKCSCRTHFQFPLIDYPTYNVKESDDYTADIVPRSGIYIEPGEKKKFYLFFTPVEVRTVKFYLPLIVNGILGPTSMNTAESKNVSHFSQKYNELYLSISKFQLPTSGLRTLSTMTIMSVVTNAILKLSKFAFHFENTPTGHPQSAMKDILTITNVGDTENEFCIRTDDTKDNISIVYTGKDCPFEAYENSISVVLDVGQEISLDVVCINESKESEKVYAPIFVRQYEKGPLYRYISFEYIYQSPTITSADEIVFFPPVPPYCGIEKTIYLQLSHHVMAECYITTETDVDPLIVTVGDRKKLSDIEETVPVTLFIYFNSHLVVDTAINIKCSCGASLKIGIKGCAENSLVTNSPFMAVYVDPGDAKKPRDEYIIDNQDSCCNLNIDEYCVFFGTRLNIQDYCYPLFPLASPDNKYYEHMQHILSILEKVIYVQGLKERKYIKIPDDFTSMPPKLRANDPRKEVSINLYLEVVLMNIFGKQIVTLWCGKRTLPENDPERLIYIYETYSTIISYVKSVGGTCPHVCAEYLFSYDDYLTFINEIVPQDRETYRLELKRPYNEQTFYRRSKQCWIDLLLQTFKVISLFQINAMPLSPESVAVTSDADVITYFEEEISSSDRSISTDDDVVSQESSNFVEKLDEISVIPLTVSEDAENEFLSTHELVILFWLETNYNTQIKKVWKTQKDGSLLRERQLKNFDYDLRDCLVLLATISYYCPFLDDRIEEVAFDVKSAENRHHNAIILRQWLRVINVDVSVTPEEISLTTPSIYMLLLSSYLFQFLPNLFPRKTIYMAANINRSTTKAVTVRNNDKEAIMYTISFFNNTSNCFTANSDKIRVAGKASHQIKFTFQANTINTMKVYAVLNGENKGYRYAKCMVYVLHGLTKFDQCTKTVKLTVPIYKSVSVNLPIHSPFVTEAIYKVNYGIGKTKSSEEVHLLSWMSTELIPVLPSRIISEKDEVKCNSKGIGNLGLRVFCLSENIRIYILFFTNPEIGDFCIELRISPDTSEMIPLPVCVDIKKEILLRKINEKCICGMTSVIKRSSSCISLRHFCPKYMKISIPCQNSQLWIGVGNIFRSTITGLKDWSENFGKILFRTWQSSQQKLLLNVHYP</sequence>